<dbReference type="EMBL" id="LGAP01000047">
    <property type="protein sequence ID" value="KOF12862.1"/>
    <property type="molecule type" value="Genomic_DNA"/>
</dbReference>
<organism evidence="1 2">
    <name type="scientific">Ensifer adhaerens</name>
    <name type="common">Sinorhizobium morelense</name>
    <dbReference type="NCBI Taxonomy" id="106592"/>
    <lineage>
        <taxon>Bacteria</taxon>
        <taxon>Pseudomonadati</taxon>
        <taxon>Pseudomonadota</taxon>
        <taxon>Alphaproteobacteria</taxon>
        <taxon>Hyphomicrobiales</taxon>
        <taxon>Rhizobiaceae</taxon>
        <taxon>Sinorhizobium/Ensifer group</taxon>
        <taxon>Ensifer</taxon>
    </lineage>
</organism>
<dbReference type="OrthoDB" id="8283452at2"/>
<comment type="caution">
    <text evidence="1">The sequence shown here is derived from an EMBL/GenBank/DDBJ whole genome shotgun (WGS) entry which is preliminary data.</text>
</comment>
<protein>
    <submittedName>
        <fullName evidence="1">Uncharacterized protein</fullName>
    </submittedName>
</protein>
<dbReference type="AlphaFoldDB" id="A0A0L8BDZ6"/>
<dbReference type="Proteomes" id="UP000037425">
    <property type="component" value="Unassembled WGS sequence"/>
</dbReference>
<evidence type="ECO:0000313" key="1">
    <source>
        <dbReference type="EMBL" id="KOF12862.1"/>
    </source>
</evidence>
<name>A0A0L8BDZ6_ENSAD</name>
<sequence length="66" mass="7506">MAPFRDFGAIGPDDIDMLERLFKEELEARKLTRESWEASDIAERLIELYLGGIRDAAALRAILGLR</sequence>
<gene>
    <name evidence="1" type="ORF">AC244_33175</name>
</gene>
<dbReference type="PATRIC" id="fig|106592.7.peg.6119"/>
<reference evidence="2" key="1">
    <citation type="submission" date="2015-07" db="EMBL/GenBank/DDBJ databases">
        <title>Whole genome sequence of an Ensifer adhaerens strain isolated from a cave pool in the Wind Cave National Park.</title>
        <authorList>
            <person name="Eng W.W.H."/>
            <person name="Gan H.M."/>
            <person name="Barton H.A."/>
            <person name="Savka M.A."/>
        </authorList>
    </citation>
    <scope>NUCLEOTIDE SEQUENCE [LARGE SCALE GENOMIC DNA]</scope>
    <source>
        <strain evidence="2">SD006</strain>
    </source>
</reference>
<dbReference type="RefSeq" id="WP_053253064.1">
    <property type="nucleotide sequence ID" value="NZ_LGAP01000047.1"/>
</dbReference>
<accession>A0A0L8BDZ6</accession>
<evidence type="ECO:0000313" key="2">
    <source>
        <dbReference type="Proteomes" id="UP000037425"/>
    </source>
</evidence>
<proteinExistence type="predicted"/>